<dbReference type="GO" id="GO:0005737">
    <property type="term" value="C:cytoplasm"/>
    <property type="evidence" value="ECO:0000318"/>
    <property type="project" value="GO_Central"/>
</dbReference>
<dbReference type="Proteomes" id="UP000000305">
    <property type="component" value="Unassembled WGS sequence"/>
</dbReference>
<organism evidence="6 7">
    <name type="scientific">Daphnia pulex</name>
    <name type="common">Water flea</name>
    <dbReference type="NCBI Taxonomy" id="6669"/>
    <lineage>
        <taxon>Eukaryota</taxon>
        <taxon>Metazoa</taxon>
        <taxon>Ecdysozoa</taxon>
        <taxon>Arthropoda</taxon>
        <taxon>Crustacea</taxon>
        <taxon>Branchiopoda</taxon>
        <taxon>Diplostraca</taxon>
        <taxon>Cladocera</taxon>
        <taxon>Anomopoda</taxon>
        <taxon>Daphniidae</taxon>
        <taxon>Daphnia</taxon>
    </lineage>
</organism>
<dbReference type="FunCoup" id="E9H3I2">
    <property type="interactions" value="788"/>
</dbReference>
<keyword evidence="1" id="KW-0808">Transferase</keyword>
<protein>
    <recommendedName>
        <fullName evidence="5">DAGKc domain-containing protein</fullName>
    </recommendedName>
</protein>
<dbReference type="InParanoid" id="E9H3I2"/>
<dbReference type="SUPFAM" id="SSF111331">
    <property type="entry name" value="NAD kinase/diacylglycerol kinase-like"/>
    <property type="match status" value="1"/>
</dbReference>
<dbReference type="PROSITE" id="PS50146">
    <property type="entry name" value="DAGK"/>
    <property type="match status" value="1"/>
</dbReference>
<dbReference type="InterPro" id="IPR017438">
    <property type="entry name" value="ATP-NAD_kinase_N"/>
</dbReference>
<dbReference type="HOGENOM" id="CLU_013399_1_1_1"/>
<dbReference type="Pfam" id="PF19279">
    <property type="entry name" value="YegS_C"/>
    <property type="match status" value="1"/>
</dbReference>
<reference evidence="6 7" key="1">
    <citation type="journal article" date="2011" name="Science">
        <title>The ecoresponsive genome of Daphnia pulex.</title>
        <authorList>
            <person name="Colbourne J.K."/>
            <person name="Pfrender M.E."/>
            <person name="Gilbert D."/>
            <person name="Thomas W.K."/>
            <person name="Tucker A."/>
            <person name="Oakley T.H."/>
            <person name="Tokishita S."/>
            <person name="Aerts A."/>
            <person name="Arnold G.J."/>
            <person name="Basu M.K."/>
            <person name="Bauer D.J."/>
            <person name="Caceres C.E."/>
            <person name="Carmel L."/>
            <person name="Casola C."/>
            <person name="Choi J.H."/>
            <person name="Detter J.C."/>
            <person name="Dong Q."/>
            <person name="Dusheyko S."/>
            <person name="Eads B.D."/>
            <person name="Frohlich T."/>
            <person name="Geiler-Samerotte K.A."/>
            <person name="Gerlach D."/>
            <person name="Hatcher P."/>
            <person name="Jogdeo S."/>
            <person name="Krijgsveld J."/>
            <person name="Kriventseva E.V."/>
            <person name="Kultz D."/>
            <person name="Laforsch C."/>
            <person name="Lindquist E."/>
            <person name="Lopez J."/>
            <person name="Manak J.R."/>
            <person name="Muller J."/>
            <person name="Pangilinan J."/>
            <person name="Patwardhan R.P."/>
            <person name="Pitluck S."/>
            <person name="Pritham E.J."/>
            <person name="Rechtsteiner A."/>
            <person name="Rho M."/>
            <person name="Rogozin I.B."/>
            <person name="Sakarya O."/>
            <person name="Salamov A."/>
            <person name="Schaack S."/>
            <person name="Shapiro H."/>
            <person name="Shiga Y."/>
            <person name="Skalitzky C."/>
            <person name="Smith Z."/>
            <person name="Souvorov A."/>
            <person name="Sung W."/>
            <person name="Tang Z."/>
            <person name="Tsuchiya D."/>
            <person name="Tu H."/>
            <person name="Vos H."/>
            <person name="Wang M."/>
            <person name="Wolf Y.I."/>
            <person name="Yamagata H."/>
            <person name="Yamada T."/>
            <person name="Ye Y."/>
            <person name="Shaw J.R."/>
            <person name="Andrews J."/>
            <person name="Crease T.J."/>
            <person name="Tang H."/>
            <person name="Lucas S.M."/>
            <person name="Robertson H.M."/>
            <person name="Bork P."/>
            <person name="Koonin E.V."/>
            <person name="Zdobnov E.M."/>
            <person name="Grigoriev I.V."/>
            <person name="Lynch M."/>
            <person name="Boore J.L."/>
        </authorList>
    </citation>
    <scope>NUCLEOTIDE SEQUENCE [LARGE SCALE GENOMIC DNA]</scope>
</reference>
<dbReference type="PANTHER" id="PTHR12358">
    <property type="entry name" value="SPHINGOSINE KINASE"/>
    <property type="match status" value="1"/>
</dbReference>
<dbReference type="GO" id="GO:0016020">
    <property type="term" value="C:membrane"/>
    <property type="evidence" value="ECO:0000318"/>
    <property type="project" value="GO_Central"/>
</dbReference>
<keyword evidence="2" id="KW-0547">Nucleotide-binding</keyword>
<dbReference type="Gene3D" id="2.60.200.40">
    <property type="match status" value="1"/>
</dbReference>
<evidence type="ECO:0000256" key="4">
    <source>
        <dbReference type="ARBA" id="ARBA00022840"/>
    </source>
</evidence>
<dbReference type="InterPro" id="IPR045540">
    <property type="entry name" value="YegS/DAGK_C"/>
</dbReference>
<keyword evidence="4" id="KW-0067">ATP-binding</keyword>
<dbReference type="EMBL" id="GL732588">
    <property type="protein sequence ID" value="EFX73781.1"/>
    <property type="molecule type" value="Genomic_DNA"/>
</dbReference>
<dbReference type="GO" id="GO:0005524">
    <property type="term" value="F:ATP binding"/>
    <property type="evidence" value="ECO:0007669"/>
    <property type="project" value="UniProtKB-KW"/>
</dbReference>
<dbReference type="eggNOG" id="KOG1116">
    <property type="taxonomic scope" value="Eukaryota"/>
</dbReference>
<dbReference type="AlphaFoldDB" id="E9H3I2"/>
<dbReference type="Pfam" id="PF00781">
    <property type="entry name" value="DAGK_cat"/>
    <property type="match status" value="1"/>
</dbReference>
<dbReference type="Gene3D" id="3.40.50.10330">
    <property type="entry name" value="Probable inorganic polyphosphate/atp-NAD kinase, domain 1"/>
    <property type="match status" value="1"/>
</dbReference>
<evidence type="ECO:0000313" key="7">
    <source>
        <dbReference type="Proteomes" id="UP000000305"/>
    </source>
</evidence>
<name>E9H3I2_DAPPU</name>
<keyword evidence="7" id="KW-1185">Reference proteome</keyword>
<evidence type="ECO:0000259" key="5">
    <source>
        <dbReference type="PROSITE" id="PS50146"/>
    </source>
</evidence>
<dbReference type="PANTHER" id="PTHR12358:SF112">
    <property type="entry name" value="LD11247P-RELATED"/>
    <property type="match status" value="1"/>
</dbReference>
<feature type="domain" description="DAGKc" evidence="5">
    <location>
        <begin position="146"/>
        <end position="292"/>
    </location>
</feature>
<dbReference type="STRING" id="6669.E9H3I2"/>
<dbReference type="OrthoDB" id="3853857at2759"/>
<evidence type="ECO:0000256" key="2">
    <source>
        <dbReference type="ARBA" id="ARBA00022741"/>
    </source>
</evidence>
<dbReference type="InterPro" id="IPR050187">
    <property type="entry name" value="Lipid_Phosphate_FormReg"/>
</dbReference>
<gene>
    <name evidence="6" type="ORF">DAPPUDRAFT_307617</name>
</gene>
<dbReference type="GO" id="GO:0046512">
    <property type="term" value="P:sphingosine biosynthetic process"/>
    <property type="evidence" value="ECO:0000318"/>
    <property type="project" value="GO_Central"/>
</dbReference>
<dbReference type="GO" id="GO:0016301">
    <property type="term" value="F:kinase activity"/>
    <property type="evidence" value="ECO:0007669"/>
    <property type="project" value="UniProtKB-KW"/>
</dbReference>
<evidence type="ECO:0000256" key="1">
    <source>
        <dbReference type="ARBA" id="ARBA00022679"/>
    </source>
</evidence>
<dbReference type="InterPro" id="IPR001206">
    <property type="entry name" value="Diacylglycerol_kinase_cat_dom"/>
</dbReference>
<dbReference type="OMA" id="RRSYKCE"/>
<dbReference type="SMART" id="SM00046">
    <property type="entry name" value="DAGKc"/>
    <property type="match status" value="1"/>
</dbReference>
<sequence length="487" mass="55092">MSNILQDDIFYYCEEKNFRGIECRVSLSQFNLTITETGSGNKKRTINVDDVIGCLCMRNQDPNEGSRNPEQDTVSVFLCVYFYSLSKTDFKKSPYRKRETALLRCRKYPAFVENCDHVAKWQSLLYSLIQSNQIYPHMSVTTPNIAESRRLLVFVNPNSGPGVALKTFNTRIRSFLGEANISYDLIVTTHVGHCQQIIQDSKDLSKYTGIVAVSGDGLLYEIFNGLFAREDWDTMCEIPVGAIPQGSGNGLARSLAHFNNEPYLHDPLVVSVLNVVKLKSREMDLCLINTTNFPKLISFLSVGWGLMADIDIESERLRMIGEARFTVGALARVMRLRTYKATIFYLPVNEDTPSEEMPPLPPLDEPLPDQRWVTMSGEFVCVYSSMVPFIGTDLFFAPKSVLNDGIIWLMIVKVPISKFQVTQLLLSMDKGTHIQLPWVTFVPVTAFRLIPDKSVGPQSYLVIDGEKLDTQAMQAQIIPRKGRIFMR</sequence>
<keyword evidence="3" id="KW-0418">Kinase</keyword>
<evidence type="ECO:0000313" key="6">
    <source>
        <dbReference type="EMBL" id="EFX73781.1"/>
    </source>
</evidence>
<dbReference type="InterPro" id="IPR016064">
    <property type="entry name" value="NAD/diacylglycerol_kinase_sf"/>
</dbReference>
<dbReference type="KEGG" id="dpx:DAPPUDRAFT_307617"/>
<proteinExistence type="predicted"/>
<dbReference type="PhylomeDB" id="E9H3I2"/>
<accession>E9H3I2</accession>
<evidence type="ECO:0000256" key="3">
    <source>
        <dbReference type="ARBA" id="ARBA00022777"/>
    </source>
</evidence>